<name>A0A8H7F099_AGABI</name>
<evidence type="ECO:0000313" key="3">
    <source>
        <dbReference type="Proteomes" id="UP000629468"/>
    </source>
</evidence>
<dbReference type="AlphaFoldDB" id="A0A8H7F099"/>
<sequence length="125" mass="14489">MKETDPPLQAVKVRGSSEKSGIDLMIPRLATSGEKEKKFHFPILFIRSGLDARDHTLEFASFEERSVASLRKREKVSGELKRPERRATAVDRRKDDSLLRRRSRSRRRGCLGARARRWQAESRRA</sequence>
<gene>
    <name evidence="2" type="ORF">Agabi119p4_6831</name>
</gene>
<feature type="region of interest" description="Disordered" evidence="1">
    <location>
        <begin position="68"/>
        <end position="103"/>
    </location>
</feature>
<evidence type="ECO:0000256" key="1">
    <source>
        <dbReference type="SAM" id="MobiDB-lite"/>
    </source>
</evidence>
<evidence type="ECO:0000313" key="2">
    <source>
        <dbReference type="EMBL" id="KAF7770857.1"/>
    </source>
</evidence>
<dbReference type="EMBL" id="JABXXO010000009">
    <property type="protein sequence ID" value="KAF7770857.1"/>
    <property type="molecule type" value="Genomic_DNA"/>
</dbReference>
<reference evidence="2 3" key="1">
    <citation type="journal article" name="Sci. Rep.">
        <title>Telomere-to-telomere assembled and centromere annotated genomes of the two main subspecies of the button mushroom Agaricus bisporus reveal especially polymorphic chromosome ends.</title>
        <authorList>
            <person name="Sonnenberg A.S.M."/>
            <person name="Sedaghat-Telgerd N."/>
            <person name="Lavrijssen B."/>
            <person name="Ohm R.A."/>
            <person name="Hendrickx P.M."/>
            <person name="Scholtmeijer K."/>
            <person name="Baars J.J.P."/>
            <person name="van Peer A."/>
        </authorList>
    </citation>
    <scope>NUCLEOTIDE SEQUENCE [LARGE SCALE GENOMIC DNA]</scope>
    <source>
        <strain evidence="2 3">H119_p4</strain>
    </source>
</reference>
<comment type="caution">
    <text evidence="2">The sequence shown here is derived from an EMBL/GenBank/DDBJ whole genome shotgun (WGS) entry which is preliminary data.</text>
</comment>
<protein>
    <submittedName>
        <fullName evidence="2">Uncharacterized protein</fullName>
    </submittedName>
</protein>
<feature type="compositionally biased region" description="Basic and acidic residues" evidence="1">
    <location>
        <begin position="75"/>
        <end position="99"/>
    </location>
</feature>
<accession>A0A8H7F099</accession>
<proteinExistence type="predicted"/>
<organism evidence="2 3">
    <name type="scientific">Agaricus bisporus var. burnettii</name>
    <dbReference type="NCBI Taxonomy" id="192524"/>
    <lineage>
        <taxon>Eukaryota</taxon>
        <taxon>Fungi</taxon>
        <taxon>Dikarya</taxon>
        <taxon>Basidiomycota</taxon>
        <taxon>Agaricomycotina</taxon>
        <taxon>Agaricomycetes</taxon>
        <taxon>Agaricomycetidae</taxon>
        <taxon>Agaricales</taxon>
        <taxon>Agaricineae</taxon>
        <taxon>Agaricaceae</taxon>
        <taxon>Agaricus</taxon>
    </lineage>
</organism>
<dbReference type="Proteomes" id="UP000629468">
    <property type="component" value="Unassembled WGS sequence"/>
</dbReference>